<reference evidence="2 3" key="1">
    <citation type="submission" date="2018-01" db="EMBL/GenBank/DDBJ databases">
        <title>Co-occurrence of chitin degradation, pigmentation and bioactivity in marine Pseudoalteromonas.</title>
        <authorList>
            <person name="Paulsen S."/>
            <person name="Gram L."/>
            <person name="Machado H."/>
        </authorList>
    </citation>
    <scope>NUCLEOTIDE SEQUENCE [LARGE SCALE GENOMIC DNA]</scope>
    <source>
        <strain evidence="2 3">S1946</strain>
    </source>
</reference>
<gene>
    <name evidence="2" type="ORF">C3B51_15305</name>
</gene>
<accession>A0A4Q7E730</accession>
<dbReference type="RefSeq" id="WP_125721624.1">
    <property type="nucleotide sequence ID" value="NZ_PPUZ01000040.1"/>
</dbReference>
<evidence type="ECO:0000256" key="1">
    <source>
        <dbReference type="SAM" id="MobiDB-lite"/>
    </source>
</evidence>
<evidence type="ECO:0008006" key="4">
    <source>
        <dbReference type="Google" id="ProtNLM"/>
    </source>
</evidence>
<protein>
    <recommendedName>
        <fullName evidence="4">DUF4885 domain-containing protein</fullName>
    </recommendedName>
</protein>
<name>A0A4Q7E730_9GAMM</name>
<organism evidence="2 3">
    <name type="scientific">Pseudoalteromonas rubra</name>
    <dbReference type="NCBI Taxonomy" id="43658"/>
    <lineage>
        <taxon>Bacteria</taxon>
        <taxon>Pseudomonadati</taxon>
        <taxon>Pseudomonadota</taxon>
        <taxon>Gammaproteobacteria</taxon>
        <taxon>Alteromonadales</taxon>
        <taxon>Pseudoalteromonadaceae</taxon>
        <taxon>Pseudoalteromonas</taxon>
    </lineage>
</organism>
<evidence type="ECO:0000313" key="2">
    <source>
        <dbReference type="EMBL" id="RZM78256.1"/>
    </source>
</evidence>
<evidence type="ECO:0000313" key="3">
    <source>
        <dbReference type="Proteomes" id="UP000292345"/>
    </source>
</evidence>
<dbReference type="EMBL" id="PPUZ01000040">
    <property type="protein sequence ID" value="RZM78256.1"/>
    <property type="molecule type" value="Genomic_DNA"/>
</dbReference>
<dbReference type="Proteomes" id="UP000292345">
    <property type="component" value="Unassembled WGS sequence"/>
</dbReference>
<comment type="caution">
    <text evidence="2">The sequence shown here is derived from an EMBL/GenBank/DDBJ whole genome shotgun (WGS) entry which is preliminary data.</text>
</comment>
<proteinExistence type="predicted"/>
<sequence length="297" mass="33235">MQISHSHSATEQYYNRTPAGKPVQPSKDADELSAGKSLSTRLEGKQNLTYLLKSDHIRVASEEEMNMLKQDMHALSLGAKDLADHYQKHGQQQDVRAMIKIDGQVMAYLKEDGSFAGHKGVEDLFRQAGGDIEKLQSLIEQHYPQSGEVEFFEPGEGPTNADVFEWFNGRSYQAFISEQVASRKEAEYTQQLAQDEAYRRKLMFEQSPQTAVFRVGGAVVGSMDDKGFADVGQALASLADERGVERTQLKSLFTVDLDRTPDEYKALLSDVFGDDVQLDTFSIEQAPSRAEVRRLSQ</sequence>
<feature type="region of interest" description="Disordered" evidence="1">
    <location>
        <begin position="1"/>
        <end position="38"/>
    </location>
</feature>
<dbReference type="AlphaFoldDB" id="A0A4Q7E730"/>
<feature type="compositionally biased region" description="Polar residues" evidence="1">
    <location>
        <begin position="1"/>
        <end position="15"/>
    </location>
</feature>